<evidence type="ECO:0008006" key="4">
    <source>
        <dbReference type="Google" id="ProtNLM"/>
    </source>
</evidence>
<dbReference type="EMBL" id="BJXC01000026">
    <property type="protein sequence ID" value="GEM53234.1"/>
    <property type="molecule type" value="Genomic_DNA"/>
</dbReference>
<dbReference type="STRING" id="1218108.GCA_000382425_01985"/>
<comment type="caution">
    <text evidence="2">The sequence shown here is derived from an EMBL/GenBank/DDBJ whole genome shotgun (WGS) entry which is preliminary data.</text>
</comment>
<reference evidence="2 3" key="1">
    <citation type="submission" date="2019-07" db="EMBL/GenBank/DDBJ databases">
        <title>Whole genome shotgun sequence of Empedobacter brevis NBRC 14943.</title>
        <authorList>
            <person name="Hosoyama A."/>
            <person name="Uohara A."/>
            <person name="Ohji S."/>
            <person name="Ichikawa N."/>
        </authorList>
    </citation>
    <scope>NUCLEOTIDE SEQUENCE [LARGE SCALE GENOMIC DNA]</scope>
    <source>
        <strain evidence="2 3">NBRC 14943</strain>
    </source>
</reference>
<feature type="chain" id="PRO_5022110921" description="DUF4468 domain-containing protein" evidence="1">
    <location>
        <begin position="21"/>
        <end position="201"/>
    </location>
</feature>
<feature type="signal peptide" evidence="1">
    <location>
        <begin position="1"/>
        <end position="20"/>
    </location>
</feature>
<dbReference type="Proteomes" id="UP000321245">
    <property type="component" value="Unassembled WGS sequence"/>
</dbReference>
<dbReference type="RefSeq" id="WP_019975473.1">
    <property type="nucleotide sequence ID" value="NZ_BJXC01000026.1"/>
</dbReference>
<organism evidence="2 3">
    <name type="scientific">Empedobacter brevis NBRC 14943 = ATCC 43319</name>
    <dbReference type="NCBI Taxonomy" id="1218108"/>
    <lineage>
        <taxon>Bacteria</taxon>
        <taxon>Pseudomonadati</taxon>
        <taxon>Bacteroidota</taxon>
        <taxon>Flavobacteriia</taxon>
        <taxon>Flavobacteriales</taxon>
        <taxon>Weeksellaceae</taxon>
        <taxon>Empedobacter</taxon>
    </lineage>
</organism>
<evidence type="ECO:0000313" key="3">
    <source>
        <dbReference type="Proteomes" id="UP000321245"/>
    </source>
</evidence>
<proteinExistence type="predicted"/>
<evidence type="ECO:0000256" key="1">
    <source>
        <dbReference type="SAM" id="SignalP"/>
    </source>
</evidence>
<keyword evidence="3" id="KW-1185">Reference proteome</keyword>
<dbReference type="AlphaFoldDB" id="A0A511NKB8"/>
<evidence type="ECO:0000313" key="2">
    <source>
        <dbReference type="EMBL" id="GEM53234.1"/>
    </source>
</evidence>
<keyword evidence="1" id="KW-0732">Signal</keyword>
<protein>
    <recommendedName>
        <fullName evidence="4">DUF4468 domain-containing protein</fullName>
    </recommendedName>
</protein>
<gene>
    <name evidence="2" type="ORF">EB1_30240</name>
</gene>
<accession>A0A511NKB8</accession>
<dbReference type="GeneID" id="84650145"/>
<sequence length="201" mass="22807">MKNSLLILFLAIGSTIFAQKAEVKLGSPKILKGQTEVRVIFDYSALTLTSDSISEDEYIRNRIVKMNEKTPGNGTVWKEKWIGAKEYIWEPKFMELLSKYATKNSKILFSENATEAPYTMIVKVDWLYAGWDAGIMKQPAKVSTTISIIDSNNMDDKKFIIKYKDAPGNQFGNNFSDESRLGEGFAKTAKTFSKFLEKELK</sequence>
<name>A0A511NKB8_9FLAO</name>
<dbReference type="OrthoDB" id="1151160at2"/>